<dbReference type="EMBL" id="MOOB01000023">
    <property type="protein sequence ID" value="OQE85824.1"/>
    <property type="molecule type" value="Genomic_DNA"/>
</dbReference>
<sequence>MTSTETPRTSSIDAKLEGRHNYHSWFQQLRLELCATDPLYWPTIMGVKEGPVEPKYQCYTHEQAISAIARSKRIAHLQVTNQEVQRFFNSLMEQNKLLSHKYDAELEEWEQLNYRLRLKFCSTLDKVPASHIEHFYGARSAFVVIEGLYGGLYYPINALGVAELGDHSVQRRRPDGNVSLLL</sequence>
<dbReference type="AlphaFoldDB" id="A0A1V6YEY7"/>
<evidence type="ECO:0000313" key="2">
    <source>
        <dbReference type="Proteomes" id="UP000191691"/>
    </source>
</evidence>
<keyword evidence="2" id="KW-1185">Reference proteome</keyword>
<protein>
    <submittedName>
        <fullName evidence="1">Uncharacterized protein</fullName>
    </submittedName>
</protein>
<proteinExistence type="predicted"/>
<name>A0A1V6YEY7_PENNA</name>
<organism evidence="1 2">
    <name type="scientific">Penicillium nalgiovense</name>
    <dbReference type="NCBI Taxonomy" id="60175"/>
    <lineage>
        <taxon>Eukaryota</taxon>
        <taxon>Fungi</taxon>
        <taxon>Dikarya</taxon>
        <taxon>Ascomycota</taxon>
        <taxon>Pezizomycotina</taxon>
        <taxon>Eurotiomycetes</taxon>
        <taxon>Eurotiomycetidae</taxon>
        <taxon>Eurotiales</taxon>
        <taxon>Aspergillaceae</taxon>
        <taxon>Penicillium</taxon>
    </lineage>
</organism>
<evidence type="ECO:0000313" key="1">
    <source>
        <dbReference type="EMBL" id="OQE85824.1"/>
    </source>
</evidence>
<dbReference type="Proteomes" id="UP000191691">
    <property type="component" value="Unassembled WGS sequence"/>
</dbReference>
<accession>A0A1V6YEY7</accession>
<gene>
    <name evidence="1" type="ORF">PENNAL_c0023G03850</name>
</gene>
<comment type="caution">
    <text evidence="1">The sequence shown here is derived from an EMBL/GenBank/DDBJ whole genome shotgun (WGS) entry which is preliminary data.</text>
</comment>
<reference evidence="2" key="1">
    <citation type="journal article" date="2017" name="Nat. Microbiol.">
        <title>Global analysis of biosynthetic gene clusters reveals vast potential of secondary metabolite production in Penicillium species.</title>
        <authorList>
            <person name="Nielsen J.C."/>
            <person name="Grijseels S."/>
            <person name="Prigent S."/>
            <person name="Ji B."/>
            <person name="Dainat J."/>
            <person name="Nielsen K.F."/>
            <person name="Frisvad J.C."/>
            <person name="Workman M."/>
            <person name="Nielsen J."/>
        </authorList>
    </citation>
    <scope>NUCLEOTIDE SEQUENCE [LARGE SCALE GENOMIC DNA]</scope>
    <source>
        <strain evidence="2">IBT 13039</strain>
    </source>
</reference>